<reference evidence="3" key="1">
    <citation type="submission" date="2021-01" db="EMBL/GenBank/DDBJ databases">
        <authorList>
            <person name="Corre E."/>
            <person name="Pelletier E."/>
            <person name="Niang G."/>
            <person name="Scheremetjew M."/>
            <person name="Finn R."/>
            <person name="Kale V."/>
            <person name="Holt S."/>
            <person name="Cochrane G."/>
            <person name="Meng A."/>
            <person name="Brown T."/>
            <person name="Cohen L."/>
        </authorList>
    </citation>
    <scope>NUCLEOTIDE SEQUENCE</scope>
    <source>
        <strain evidence="3">CCMP325</strain>
    </source>
</reference>
<feature type="compositionally biased region" description="Acidic residues" evidence="2">
    <location>
        <begin position="91"/>
        <end position="116"/>
    </location>
</feature>
<keyword evidence="1" id="KW-0175">Coiled coil</keyword>
<feature type="coiled-coil region" evidence="1">
    <location>
        <begin position="400"/>
        <end position="448"/>
    </location>
</feature>
<protein>
    <submittedName>
        <fullName evidence="3">Uncharacterized protein</fullName>
    </submittedName>
</protein>
<feature type="coiled-coil region" evidence="1">
    <location>
        <begin position="481"/>
        <end position="531"/>
    </location>
</feature>
<feature type="compositionally biased region" description="Basic and acidic residues" evidence="2">
    <location>
        <begin position="141"/>
        <end position="151"/>
    </location>
</feature>
<evidence type="ECO:0000256" key="2">
    <source>
        <dbReference type="SAM" id="MobiDB-lite"/>
    </source>
</evidence>
<feature type="compositionally biased region" description="Basic residues" evidence="2">
    <location>
        <begin position="15"/>
        <end position="24"/>
    </location>
</feature>
<feature type="coiled-coil region" evidence="1">
    <location>
        <begin position="224"/>
        <end position="251"/>
    </location>
</feature>
<feature type="region of interest" description="Disordered" evidence="2">
    <location>
        <begin position="1"/>
        <end position="154"/>
    </location>
</feature>
<evidence type="ECO:0000313" key="3">
    <source>
        <dbReference type="EMBL" id="CAD8501321.1"/>
    </source>
</evidence>
<evidence type="ECO:0000256" key="1">
    <source>
        <dbReference type="SAM" id="Coils"/>
    </source>
</evidence>
<feature type="coiled-coil region" evidence="1">
    <location>
        <begin position="673"/>
        <end position="774"/>
    </location>
</feature>
<dbReference type="AlphaFoldDB" id="A0A7S0F1Y2"/>
<gene>
    <name evidence="3" type="ORF">HPHI1048_LOCUS19826</name>
</gene>
<dbReference type="EMBL" id="HBEO01029244">
    <property type="protein sequence ID" value="CAD8501321.1"/>
    <property type="molecule type" value="Transcribed_RNA"/>
</dbReference>
<accession>A0A7S0F1Y2</accession>
<name>A0A7S0F1Y2_9CRYP</name>
<organism evidence="3">
    <name type="scientific">Hanusia phi</name>
    <dbReference type="NCBI Taxonomy" id="3032"/>
    <lineage>
        <taxon>Eukaryota</taxon>
        <taxon>Cryptophyceae</taxon>
        <taxon>Pyrenomonadales</taxon>
        <taxon>Geminigeraceae</taxon>
        <taxon>Hanusia</taxon>
    </lineage>
</organism>
<feature type="compositionally biased region" description="Acidic residues" evidence="2">
    <location>
        <begin position="1"/>
        <end position="11"/>
    </location>
</feature>
<sequence>MEDIPMDDEEDYRPRSVRSRRPRSSGRDRPTSSGVRSITPDGRTGRGSASPRRTSRVKLGDRASGSSYQDRPRNERQYIAGATALGGSRPDDDDDAEDWEDIDSDDDETAMDEEWEAPPAVGVDGDEYAPKEPEGASLRSQPKDDAKAARREQRKKLKQELIDKERELQEVRAKISSDEVLLRLRKQQSSELGSSMVECHEGEEQANTWIKALEEVYHKRTAKLQEHDGKIALTKNQIQDCERTLSDLDLERRAAVSKYISDEQTFSNTVKVENKTSDIWRSLEEEIRSSHKKSEESVGKRQREHLRLSKHLQDLVVGEVEVTKRAATMEKTLKEVQGEGKDLNKYWKRIYIDQEMLVGGAVAQVDAEERARSHLVGHGERIRSKLEIANGNLNAQKSVIDDQNAMDEELKEKTEEVESQIRTIQIEIDELEEAKSSFERQRDEVHQVCQDKVDNLNSSLRAIETSANAVATEQVIAQRTLASSEEALETLEESEARARLEEDIEALRHSLASIESRLHEVQKERAAVRETRGKTQREAMNETARLNSKVKEIDDKVEILLAKRVKLEGDLRQLDGQRVVVHARVKQSKKSVTPLEQERKLYEAELEWVREFEEHSFMRLQEKHEEKLQMEEELSDLKKKGSQQLHEQSEDESIVQDGLKAVLELKDKIVLHKQHVEKKLRDVQEKLSSSEAEVASLAATMQALDGKIVEADDAASEFEEKSVTLKADWETKDLDWRSRRKECQTKLKKEERALAALNESRQVLQEELDEVIQQLSGQRHAAGNAREQQGVLRAEKSEFDRLIVDMEASINKNCDREDVLIRQIKALRKSIVQSRVGNRYREDVGETRR</sequence>
<proteinExistence type="predicted"/>